<gene>
    <name evidence="2" type="ORF">XELAEV_18024475mg</name>
</gene>
<keyword evidence="1" id="KW-1133">Transmembrane helix</keyword>
<evidence type="ECO:0000313" key="3">
    <source>
        <dbReference type="Proteomes" id="UP000694892"/>
    </source>
</evidence>
<keyword evidence="1" id="KW-0812">Transmembrane</keyword>
<protein>
    <submittedName>
        <fullName evidence="2">Uncharacterized protein</fullName>
    </submittedName>
</protein>
<organism evidence="2 3">
    <name type="scientific">Xenopus laevis</name>
    <name type="common">African clawed frog</name>
    <dbReference type="NCBI Taxonomy" id="8355"/>
    <lineage>
        <taxon>Eukaryota</taxon>
        <taxon>Metazoa</taxon>
        <taxon>Chordata</taxon>
        <taxon>Craniata</taxon>
        <taxon>Vertebrata</taxon>
        <taxon>Euteleostomi</taxon>
        <taxon>Amphibia</taxon>
        <taxon>Batrachia</taxon>
        <taxon>Anura</taxon>
        <taxon>Pipoidea</taxon>
        <taxon>Pipidae</taxon>
        <taxon>Xenopodinae</taxon>
        <taxon>Xenopus</taxon>
        <taxon>Xenopus</taxon>
    </lineage>
</organism>
<dbReference type="EMBL" id="CM004473">
    <property type="protein sequence ID" value="OCT81967.1"/>
    <property type="molecule type" value="Genomic_DNA"/>
</dbReference>
<evidence type="ECO:0000313" key="2">
    <source>
        <dbReference type="EMBL" id="OCT81967.1"/>
    </source>
</evidence>
<accession>A0A974CZ06</accession>
<feature type="transmembrane region" description="Helical" evidence="1">
    <location>
        <begin position="6"/>
        <end position="29"/>
    </location>
</feature>
<proteinExistence type="predicted"/>
<dbReference type="AlphaFoldDB" id="A0A974CZ06"/>
<evidence type="ECO:0000256" key="1">
    <source>
        <dbReference type="SAM" id="Phobius"/>
    </source>
</evidence>
<name>A0A974CZ06_XENLA</name>
<dbReference type="Proteomes" id="UP000694892">
    <property type="component" value="Chromosome 4S"/>
</dbReference>
<reference evidence="3" key="1">
    <citation type="journal article" date="2016" name="Nature">
        <title>Genome evolution in the allotetraploid frog Xenopus laevis.</title>
        <authorList>
            <person name="Session A.M."/>
            <person name="Uno Y."/>
            <person name="Kwon T."/>
            <person name="Chapman J.A."/>
            <person name="Toyoda A."/>
            <person name="Takahashi S."/>
            <person name="Fukui A."/>
            <person name="Hikosaka A."/>
            <person name="Suzuki A."/>
            <person name="Kondo M."/>
            <person name="van Heeringen S.J."/>
            <person name="Quigley I."/>
            <person name="Heinz S."/>
            <person name="Ogino H."/>
            <person name="Ochi H."/>
            <person name="Hellsten U."/>
            <person name="Lyons J.B."/>
            <person name="Simakov O."/>
            <person name="Putnam N."/>
            <person name="Stites J."/>
            <person name="Kuroki Y."/>
            <person name="Tanaka T."/>
            <person name="Michiue T."/>
            <person name="Watanabe M."/>
            <person name="Bogdanovic O."/>
            <person name="Lister R."/>
            <person name="Georgiou G."/>
            <person name="Paranjpe S.S."/>
            <person name="van Kruijsbergen I."/>
            <person name="Shu S."/>
            <person name="Carlson J."/>
            <person name="Kinoshita T."/>
            <person name="Ohta Y."/>
            <person name="Mawaribuchi S."/>
            <person name="Jenkins J."/>
            <person name="Grimwood J."/>
            <person name="Schmutz J."/>
            <person name="Mitros T."/>
            <person name="Mozaffari S.V."/>
            <person name="Suzuki Y."/>
            <person name="Haramoto Y."/>
            <person name="Yamamoto T.S."/>
            <person name="Takagi C."/>
            <person name="Heald R."/>
            <person name="Miller K."/>
            <person name="Haudenschild C."/>
            <person name="Kitzman J."/>
            <person name="Nakayama T."/>
            <person name="Izutsu Y."/>
            <person name="Robert J."/>
            <person name="Fortriede J."/>
            <person name="Burns K."/>
            <person name="Lotay V."/>
            <person name="Karimi K."/>
            <person name="Yasuoka Y."/>
            <person name="Dichmann D.S."/>
            <person name="Flajnik M.F."/>
            <person name="Houston D.W."/>
            <person name="Shendure J."/>
            <person name="DuPasquier L."/>
            <person name="Vize P.D."/>
            <person name="Zorn A.M."/>
            <person name="Ito M."/>
            <person name="Marcotte E.M."/>
            <person name="Wallingford J.B."/>
            <person name="Ito Y."/>
            <person name="Asashima M."/>
            <person name="Ueno N."/>
            <person name="Matsuda Y."/>
            <person name="Veenstra G.J."/>
            <person name="Fujiyama A."/>
            <person name="Harland R.M."/>
            <person name="Taira M."/>
            <person name="Rokhsar D.S."/>
        </authorList>
    </citation>
    <scope>NUCLEOTIDE SEQUENCE [LARGE SCALE GENOMIC DNA]</scope>
    <source>
        <strain evidence="3">J</strain>
    </source>
</reference>
<sequence>MAHSIQVSIMVPSILYTVCGGVVIITHCFQVTRRWSSLLGFSSGQSEQAAEKTPMSAGPSSGRTGFKHFLVGKSRVIVSWEVTGNVLCVRGEGALHACSTADWGLELETTRVAAVGLLCVCQVQ</sequence>
<keyword evidence="1" id="KW-0472">Membrane</keyword>